<dbReference type="PANTHER" id="PTHR43576:SF2">
    <property type="entry name" value="INTRACELLULAR EXO-ALPHA-L-ARABINOFURANOSIDASE 2"/>
    <property type="match status" value="1"/>
</dbReference>
<evidence type="ECO:0000313" key="3">
    <source>
        <dbReference type="EMBL" id="MBP0466411.1"/>
    </source>
</evidence>
<dbReference type="EMBL" id="JAGIYZ010000028">
    <property type="protein sequence ID" value="MBP0466411.1"/>
    <property type="molecule type" value="Genomic_DNA"/>
</dbReference>
<dbReference type="InterPro" id="IPR055235">
    <property type="entry name" value="ASD1_cat"/>
</dbReference>
<keyword evidence="1" id="KW-0732">Signal</keyword>
<dbReference type="Pfam" id="PF22848">
    <property type="entry name" value="ASD1_dom"/>
    <property type="match status" value="1"/>
</dbReference>
<evidence type="ECO:0000259" key="2">
    <source>
        <dbReference type="Pfam" id="PF22848"/>
    </source>
</evidence>
<dbReference type="SUPFAM" id="SSF51011">
    <property type="entry name" value="Glycosyl hydrolase domain"/>
    <property type="match status" value="1"/>
</dbReference>
<keyword evidence="4" id="KW-1185">Reference proteome</keyword>
<dbReference type="InterPro" id="IPR017853">
    <property type="entry name" value="GH"/>
</dbReference>
<dbReference type="PANTHER" id="PTHR43576">
    <property type="entry name" value="ALPHA-L-ARABINOFURANOSIDASE C-RELATED"/>
    <property type="match status" value="1"/>
</dbReference>
<comment type="caution">
    <text evidence="3">The sequence shown here is derived from an EMBL/GenBank/DDBJ whole genome shotgun (WGS) entry which is preliminary data.</text>
</comment>
<dbReference type="RefSeq" id="WP_209353812.1">
    <property type="nucleotide sequence ID" value="NZ_JAGIYZ010000028.1"/>
</dbReference>
<name>A0ABS4AYF4_9PROT</name>
<dbReference type="Gene3D" id="3.20.20.80">
    <property type="entry name" value="Glycosidases"/>
    <property type="match status" value="1"/>
</dbReference>
<organism evidence="3 4">
    <name type="scientific">Roseomonas nitratireducens</name>
    <dbReference type="NCBI Taxonomy" id="2820810"/>
    <lineage>
        <taxon>Bacteria</taxon>
        <taxon>Pseudomonadati</taxon>
        <taxon>Pseudomonadota</taxon>
        <taxon>Alphaproteobacteria</taxon>
        <taxon>Acetobacterales</taxon>
        <taxon>Roseomonadaceae</taxon>
        <taxon>Roseomonas</taxon>
    </lineage>
</organism>
<feature type="chain" id="PRO_5047487204" description="Alpha-L-arabinofuranosidase 1 catalytic domain-containing protein" evidence="1">
    <location>
        <begin position="21"/>
        <end position="700"/>
    </location>
</feature>
<dbReference type="Proteomes" id="UP000680815">
    <property type="component" value="Unassembled WGS sequence"/>
</dbReference>
<proteinExistence type="predicted"/>
<gene>
    <name evidence="3" type="ORF">J5Y09_20960</name>
</gene>
<protein>
    <recommendedName>
        <fullName evidence="2">Alpha-L-arabinofuranosidase 1 catalytic domain-containing protein</fullName>
    </recommendedName>
</protein>
<evidence type="ECO:0000256" key="1">
    <source>
        <dbReference type="SAM" id="SignalP"/>
    </source>
</evidence>
<dbReference type="Gene3D" id="2.60.40.1180">
    <property type="entry name" value="Golgi alpha-mannosidase II"/>
    <property type="match status" value="1"/>
</dbReference>
<feature type="signal peptide" evidence="1">
    <location>
        <begin position="1"/>
        <end position="20"/>
    </location>
</feature>
<reference evidence="3 4" key="1">
    <citation type="submission" date="2021-03" db="EMBL/GenBank/DDBJ databases">
        <authorList>
            <person name="So Y."/>
        </authorList>
    </citation>
    <scope>NUCLEOTIDE SEQUENCE [LARGE SCALE GENOMIC DNA]</scope>
    <source>
        <strain evidence="3 4">PWR1</strain>
    </source>
</reference>
<dbReference type="SUPFAM" id="SSF51445">
    <property type="entry name" value="(Trans)glycosidases"/>
    <property type="match status" value="1"/>
</dbReference>
<feature type="domain" description="Alpha-L-arabinofuranosidase 1 catalytic" evidence="2">
    <location>
        <begin position="234"/>
        <end position="379"/>
    </location>
</feature>
<accession>A0ABS4AYF4</accession>
<sequence>MRIAALVLLTALALAGPARALVANGDFSAGGTPPAGWSLDGAVAGKGSLRILPGGVLELSPNGRNTPGPQPYAIGQLLPAEAVRGRRLTLEATLGAEGGATAVVGLAVLRRGAEPLFVTLRGDGAPSRRAEALSVPDGRAIEGAIVFVAVEGTRGAARFASVSLAAAAAPAAAPPAAPAPAVLPARVRVATDTVRRQIPRGIFGTNIEVIRDANGLWEAEAGRLQPEITAIARGLGISLVRFPGGVWSDAYDWRHGIGPQSARATTPTHPGATETYRHGFGTDEALGFARQIGAGLLVTVNAGNGTARMAADWVRYVNGEGGRSPRDGRVEWWEIGNELYIDGDASGGHTTPERYADRVVEFARAMRAVDPQIRIMAIGLRNFGRYRFNAFDRWNEVVLRRAGGEIDALAVHNAYAPLVADGREADPLAVYAAMWAFPRQVARNLADTRAEIARFAPARAGRIALAVTEWGPLFAIDPASPWIDHAKTMGSAIYVASILAAFAEEPALEVANFFKLNEPMFMGWIGRRGGRWVANANAEAFRMVSRGMEAGLLATEVEVATYATRDLGFVAATRDVPYLDALATRAADGRVLTLLLVNKHPGAAIEARIALAGATGAASVTAETLSAEAPDAHVGTELLRIPGLRWAEQARAGPRGRFHLGGEGEIRLERRELGRSGAETVVRVPPHAITLLRFEGLGRP</sequence>
<evidence type="ECO:0000313" key="4">
    <source>
        <dbReference type="Proteomes" id="UP000680815"/>
    </source>
</evidence>
<dbReference type="InterPro" id="IPR013780">
    <property type="entry name" value="Glyco_hydro_b"/>
</dbReference>